<accession>A0A9P6D9L9</accession>
<name>A0A9P6D9L9_PLEER</name>
<reference evidence="1" key="1">
    <citation type="submission" date="2020-11" db="EMBL/GenBank/DDBJ databases">
        <authorList>
            <consortium name="DOE Joint Genome Institute"/>
            <person name="Ahrendt S."/>
            <person name="Riley R."/>
            <person name="Andreopoulos W."/>
            <person name="Labutti K."/>
            <person name="Pangilinan J."/>
            <person name="Ruiz-Duenas F.J."/>
            <person name="Barrasa J.M."/>
            <person name="Sanchez-Garcia M."/>
            <person name="Camarero S."/>
            <person name="Miyauchi S."/>
            <person name="Serrano A."/>
            <person name="Linde D."/>
            <person name="Babiker R."/>
            <person name="Drula E."/>
            <person name="Ayuso-Fernandez I."/>
            <person name="Pacheco R."/>
            <person name="Padilla G."/>
            <person name="Ferreira P."/>
            <person name="Barriuso J."/>
            <person name="Kellner H."/>
            <person name="Castanera R."/>
            <person name="Alfaro M."/>
            <person name="Ramirez L."/>
            <person name="Pisabarro A.G."/>
            <person name="Kuo A."/>
            <person name="Tritt A."/>
            <person name="Lipzen A."/>
            <person name="He G."/>
            <person name="Yan M."/>
            <person name="Ng V."/>
            <person name="Cullen D."/>
            <person name="Martin F."/>
            <person name="Rosso M.-N."/>
            <person name="Henrissat B."/>
            <person name="Hibbett D."/>
            <person name="Martinez A.T."/>
            <person name="Grigoriev I.V."/>
        </authorList>
    </citation>
    <scope>NUCLEOTIDE SEQUENCE</scope>
    <source>
        <strain evidence="1">ATCC 90797</strain>
    </source>
</reference>
<keyword evidence="2" id="KW-1185">Reference proteome</keyword>
<sequence length="215" mass="24795">MPHNPSMPSPEHSYLINPSTMLDMPSLEKSPDTQPLKLSHGWAVGFRLAYLNQSIRMYKEGLASKKRKQALDGIVNGYFEQYHWRIPIHTEPDLTTPDPKTQNSEKLTAEEKILQGKVIDKNGQGEPQHWAWQGNHGKQSLCHLTGTPHWDLVEGEAGDVTKECAKWLLDWFNLKKPEEWEYWNNLAHKRHKQSKQAMEDLLSNDIELTSTHAMH</sequence>
<gene>
    <name evidence="1" type="ORF">BDN71DRAFT_1436571</name>
</gene>
<proteinExistence type="predicted"/>
<protein>
    <submittedName>
        <fullName evidence="1">Uncharacterized protein</fullName>
    </submittedName>
</protein>
<comment type="caution">
    <text evidence="1">The sequence shown here is derived from an EMBL/GenBank/DDBJ whole genome shotgun (WGS) entry which is preliminary data.</text>
</comment>
<dbReference type="AlphaFoldDB" id="A0A9P6D9L9"/>
<organism evidence="1 2">
    <name type="scientific">Pleurotus eryngii</name>
    <name type="common">Boletus of the steppes</name>
    <dbReference type="NCBI Taxonomy" id="5323"/>
    <lineage>
        <taxon>Eukaryota</taxon>
        <taxon>Fungi</taxon>
        <taxon>Dikarya</taxon>
        <taxon>Basidiomycota</taxon>
        <taxon>Agaricomycotina</taxon>
        <taxon>Agaricomycetes</taxon>
        <taxon>Agaricomycetidae</taxon>
        <taxon>Agaricales</taxon>
        <taxon>Pleurotineae</taxon>
        <taxon>Pleurotaceae</taxon>
        <taxon>Pleurotus</taxon>
    </lineage>
</organism>
<dbReference type="EMBL" id="MU154748">
    <property type="protein sequence ID" value="KAF9487808.1"/>
    <property type="molecule type" value="Genomic_DNA"/>
</dbReference>
<evidence type="ECO:0000313" key="2">
    <source>
        <dbReference type="Proteomes" id="UP000807025"/>
    </source>
</evidence>
<dbReference type="Proteomes" id="UP000807025">
    <property type="component" value="Unassembled WGS sequence"/>
</dbReference>
<evidence type="ECO:0000313" key="1">
    <source>
        <dbReference type="EMBL" id="KAF9487808.1"/>
    </source>
</evidence>